<name>A0AAD5T723_9FUNG</name>
<accession>A0AAD5T723</accession>
<comment type="caution">
    <text evidence="1">The sequence shown here is derived from an EMBL/GenBank/DDBJ whole genome shotgun (WGS) entry which is preliminary data.</text>
</comment>
<sequence length="172" mass="19632">MNATQVNENGEVNKEENWWDSLYHVISYPGYFAVQVSLIAGHKPEDSFYNETKKLIPYLYTKQLNASDFKKNVQSQAILASFKTPLPIIEFIVPLNQKVCNLNFIPRHFVYEKVGTGEWTEVTKLQEGGESTVWTKKPDAVYFSMTVGYIVTVDIVQNVVLVAEDDVNDVNF</sequence>
<evidence type="ECO:0000313" key="2">
    <source>
        <dbReference type="Proteomes" id="UP001211907"/>
    </source>
</evidence>
<keyword evidence="2" id="KW-1185">Reference proteome</keyword>
<reference evidence="1" key="1">
    <citation type="submission" date="2020-05" db="EMBL/GenBank/DDBJ databases">
        <title>Phylogenomic resolution of chytrid fungi.</title>
        <authorList>
            <person name="Stajich J.E."/>
            <person name="Amses K."/>
            <person name="Simmons R."/>
            <person name="Seto K."/>
            <person name="Myers J."/>
            <person name="Bonds A."/>
            <person name="Quandt C.A."/>
            <person name="Barry K."/>
            <person name="Liu P."/>
            <person name="Grigoriev I."/>
            <person name="Longcore J.E."/>
            <person name="James T.Y."/>
        </authorList>
    </citation>
    <scope>NUCLEOTIDE SEQUENCE</scope>
    <source>
        <strain evidence="1">JEL0513</strain>
    </source>
</reference>
<organism evidence="1 2">
    <name type="scientific">Physocladia obscura</name>
    <dbReference type="NCBI Taxonomy" id="109957"/>
    <lineage>
        <taxon>Eukaryota</taxon>
        <taxon>Fungi</taxon>
        <taxon>Fungi incertae sedis</taxon>
        <taxon>Chytridiomycota</taxon>
        <taxon>Chytridiomycota incertae sedis</taxon>
        <taxon>Chytridiomycetes</taxon>
        <taxon>Chytridiales</taxon>
        <taxon>Chytriomycetaceae</taxon>
        <taxon>Physocladia</taxon>
    </lineage>
</organism>
<gene>
    <name evidence="1" type="ORF">HK100_004500</name>
</gene>
<dbReference type="AlphaFoldDB" id="A0AAD5T723"/>
<dbReference type="EMBL" id="JADGJH010000221">
    <property type="protein sequence ID" value="KAJ3133285.1"/>
    <property type="molecule type" value="Genomic_DNA"/>
</dbReference>
<dbReference type="Proteomes" id="UP001211907">
    <property type="component" value="Unassembled WGS sequence"/>
</dbReference>
<proteinExistence type="predicted"/>
<protein>
    <submittedName>
        <fullName evidence="1">Uncharacterized protein</fullName>
    </submittedName>
</protein>
<evidence type="ECO:0000313" key="1">
    <source>
        <dbReference type="EMBL" id="KAJ3133285.1"/>
    </source>
</evidence>